<keyword evidence="2 3" id="KW-0175">Coiled coil</keyword>
<dbReference type="STRING" id="416944.SAMN05421548_13641"/>
<dbReference type="PANTHER" id="PTHR32347:SF23">
    <property type="entry name" value="BLL5650 PROTEIN"/>
    <property type="match status" value="1"/>
</dbReference>
<proteinExistence type="predicted"/>
<feature type="chain" id="PRO_5011729601" evidence="4">
    <location>
        <begin position="20"/>
        <end position="316"/>
    </location>
</feature>
<organism evidence="5 6">
    <name type="scientific">Paraburkholderia lycopersici</name>
    <dbReference type="NCBI Taxonomy" id="416944"/>
    <lineage>
        <taxon>Bacteria</taxon>
        <taxon>Pseudomonadati</taxon>
        <taxon>Pseudomonadota</taxon>
        <taxon>Betaproteobacteria</taxon>
        <taxon>Burkholderiales</taxon>
        <taxon>Burkholderiaceae</taxon>
        <taxon>Paraburkholderia</taxon>
    </lineage>
</organism>
<sequence>MKRTTACMCAAAFVLAACSKHGPPGWQGYAEGEYVYLASSQAGTLTRLDVQRGQTVAANAPAFALDSVEETAARDEAQHRLAAAQQQLADLQTGKRPPEVRVTEAQLAQAEANAHKAALQLTRDEAQLRAGGIAQAQLDDSRAQAASTAAQVRELQNQVRVANLPGRAAQIAAQAAEVEASRASLAQAQWRLDQKRVNVPGAGLVYDTLFRVGEWVQAGSPVVQMLPPQNVKVRFFVPETIVGSLAPGRKVNVRCDGCAAQVPATITWISNAAEYTPPVIYSNENRAKLVFMIEARPSAQDAVKLHPGQPVEVTLQ</sequence>
<feature type="signal peptide" evidence="4">
    <location>
        <begin position="1"/>
        <end position="19"/>
    </location>
</feature>
<comment type="subcellular location">
    <subcellularLocation>
        <location evidence="1">Cell envelope</location>
    </subcellularLocation>
</comment>
<accession>A0A1G7AYD0</accession>
<keyword evidence="4" id="KW-0732">Signal</keyword>
<dbReference type="OrthoDB" id="8558741at2"/>
<dbReference type="RefSeq" id="WP_092004776.1">
    <property type="nucleotide sequence ID" value="NZ_FMYQ01000036.1"/>
</dbReference>
<evidence type="ECO:0000256" key="4">
    <source>
        <dbReference type="SAM" id="SignalP"/>
    </source>
</evidence>
<evidence type="ECO:0000256" key="3">
    <source>
        <dbReference type="SAM" id="Coils"/>
    </source>
</evidence>
<dbReference type="AlphaFoldDB" id="A0A1G7AYD0"/>
<evidence type="ECO:0000313" key="5">
    <source>
        <dbReference type="EMBL" id="SDE19888.1"/>
    </source>
</evidence>
<dbReference type="Proteomes" id="UP000198908">
    <property type="component" value="Unassembled WGS sequence"/>
</dbReference>
<dbReference type="GO" id="GO:0030313">
    <property type="term" value="C:cell envelope"/>
    <property type="evidence" value="ECO:0007669"/>
    <property type="project" value="UniProtKB-SubCell"/>
</dbReference>
<name>A0A1G7AYD0_9BURK</name>
<evidence type="ECO:0000256" key="2">
    <source>
        <dbReference type="ARBA" id="ARBA00023054"/>
    </source>
</evidence>
<dbReference type="PROSITE" id="PS51257">
    <property type="entry name" value="PROKAR_LIPOPROTEIN"/>
    <property type="match status" value="1"/>
</dbReference>
<dbReference type="SUPFAM" id="SSF111369">
    <property type="entry name" value="HlyD-like secretion proteins"/>
    <property type="match status" value="1"/>
</dbReference>
<gene>
    <name evidence="5" type="ORF">SAMN05421548_13641</name>
</gene>
<dbReference type="InterPro" id="IPR050465">
    <property type="entry name" value="UPF0194_transport"/>
</dbReference>
<protein>
    <submittedName>
        <fullName evidence="5">HlyD family secretion protein</fullName>
    </submittedName>
</protein>
<feature type="coiled-coil region" evidence="3">
    <location>
        <begin position="74"/>
        <end position="158"/>
    </location>
</feature>
<keyword evidence="6" id="KW-1185">Reference proteome</keyword>
<evidence type="ECO:0000313" key="6">
    <source>
        <dbReference type="Proteomes" id="UP000198908"/>
    </source>
</evidence>
<dbReference type="EMBL" id="FMYQ01000036">
    <property type="protein sequence ID" value="SDE19888.1"/>
    <property type="molecule type" value="Genomic_DNA"/>
</dbReference>
<reference evidence="6" key="1">
    <citation type="submission" date="2016-09" db="EMBL/GenBank/DDBJ databases">
        <authorList>
            <person name="Varghese N."/>
            <person name="Submissions S."/>
        </authorList>
    </citation>
    <scope>NUCLEOTIDE SEQUENCE [LARGE SCALE GENOMIC DNA]</scope>
    <source>
        <strain evidence="6">TNe-862</strain>
    </source>
</reference>
<dbReference type="Gene3D" id="1.10.287.470">
    <property type="entry name" value="Helix hairpin bin"/>
    <property type="match status" value="1"/>
</dbReference>
<dbReference type="Gene3D" id="2.40.30.170">
    <property type="match status" value="1"/>
</dbReference>
<dbReference type="PANTHER" id="PTHR32347">
    <property type="entry name" value="EFFLUX SYSTEM COMPONENT YKNX-RELATED"/>
    <property type="match status" value="1"/>
</dbReference>
<evidence type="ECO:0000256" key="1">
    <source>
        <dbReference type="ARBA" id="ARBA00004196"/>
    </source>
</evidence>